<sequence>MLDVDLLPGGLALIMEYQEGVQTLDKLQETHGGRLPQSVARELFLQLMIAIEFCHRIGLSNRDCKITDLLVRVCPASGDVRLQLADFSFAKDADKDEDSNPMAQHGSALFAAPEVITASHAARYSGPKADIWSCGVVLCTLLFGCHPHLAAADLDAAPGDQILLILQNAVAGRIMVPREEAAAQPEAAALMSAMLTVDPAARPDATAVLSHPWLRAGLGGSGSSPELAELNSGLLGDGRLRAEAAARGAEVRARVAGLLDSLLGGAGRGRGAGAAAAART</sequence>
<evidence type="ECO:0000256" key="4">
    <source>
        <dbReference type="ARBA" id="ARBA00022777"/>
    </source>
</evidence>
<evidence type="ECO:0000256" key="1">
    <source>
        <dbReference type="ARBA" id="ARBA00022527"/>
    </source>
</evidence>
<dbReference type="Gramene" id="PNW80256">
    <property type="protein sequence ID" value="PNW80256"/>
    <property type="gene ID" value="CHLRE_08g384250v5"/>
</dbReference>
<accession>A0A2K3DIA1</accession>
<dbReference type="PANTHER" id="PTHR24346">
    <property type="entry name" value="MAP/MICROTUBULE AFFINITY-REGULATING KINASE"/>
    <property type="match status" value="1"/>
</dbReference>
<dbReference type="AlphaFoldDB" id="A0A2K3DIA1"/>
<evidence type="ECO:0000259" key="6">
    <source>
        <dbReference type="PROSITE" id="PS50011"/>
    </source>
</evidence>
<dbReference type="EMBL" id="CM008969">
    <property type="protein sequence ID" value="PNW80256.1"/>
    <property type="molecule type" value="Genomic_DNA"/>
</dbReference>
<dbReference type="InterPro" id="IPR011009">
    <property type="entry name" value="Kinase-like_dom_sf"/>
</dbReference>
<feature type="domain" description="Protein kinase" evidence="6">
    <location>
        <begin position="1"/>
        <end position="214"/>
    </location>
</feature>
<evidence type="ECO:0000256" key="5">
    <source>
        <dbReference type="ARBA" id="ARBA00022840"/>
    </source>
</evidence>
<evidence type="ECO:0000313" key="7">
    <source>
        <dbReference type="EMBL" id="PNW80256.1"/>
    </source>
</evidence>
<dbReference type="STRING" id="3055.A0A2K3DIA1"/>
<organism evidence="7 8">
    <name type="scientific">Chlamydomonas reinhardtii</name>
    <name type="common">Chlamydomonas smithii</name>
    <dbReference type="NCBI Taxonomy" id="3055"/>
    <lineage>
        <taxon>Eukaryota</taxon>
        <taxon>Viridiplantae</taxon>
        <taxon>Chlorophyta</taxon>
        <taxon>core chlorophytes</taxon>
        <taxon>Chlorophyceae</taxon>
        <taxon>CS clade</taxon>
        <taxon>Chlamydomonadales</taxon>
        <taxon>Chlamydomonadaceae</taxon>
        <taxon>Chlamydomonas</taxon>
    </lineage>
</organism>
<protein>
    <recommendedName>
        <fullName evidence="6">Protein kinase domain-containing protein</fullName>
    </recommendedName>
</protein>
<dbReference type="InParanoid" id="A0A2K3DIA1"/>
<proteinExistence type="predicted"/>
<evidence type="ECO:0000313" key="8">
    <source>
        <dbReference type="Proteomes" id="UP000006906"/>
    </source>
</evidence>
<dbReference type="PANTHER" id="PTHR24346:SF82">
    <property type="entry name" value="KP78A-RELATED"/>
    <property type="match status" value="1"/>
</dbReference>
<dbReference type="PROSITE" id="PS50011">
    <property type="entry name" value="PROTEIN_KINASE_DOM"/>
    <property type="match status" value="1"/>
</dbReference>
<dbReference type="Gene3D" id="1.10.510.10">
    <property type="entry name" value="Transferase(Phosphotransferase) domain 1"/>
    <property type="match status" value="1"/>
</dbReference>
<keyword evidence="4" id="KW-0418">Kinase</keyword>
<dbReference type="SUPFAM" id="SSF56112">
    <property type="entry name" value="Protein kinase-like (PK-like)"/>
    <property type="match status" value="1"/>
</dbReference>
<dbReference type="InterPro" id="IPR000719">
    <property type="entry name" value="Prot_kinase_dom"/>
</dbReference>
<evidence type="ECO:0000256" key="2">
    <source>
        <dbReference type="ARBA" id="ARBA00022679"/>
    </source>
</evidence>
<keyword evidence="8" id="KW-1185">Reference proteome</keyword>
<keyword evidence="1" id="KW-0723">Serine/threonine-protein kinase</keyword>
<dbReference type="GO" id="GO:0004674">
    <property type="term" value="F:protein serine/threonine kinase activity"/>
    <property type="evidence" value="ECO:0007669"/>
    <property type="project" value="UniProtKB-KW"/>
</dbReference>
<dbReference type="GeneID" id="66054538"/>
<dbReference type="OrthoDB" id="410920at2759"/>
<keyword evidence="3" id="KW-0547">Nucleotide-binding</keyword>
<dbReference type="Proteomes" id="UP000006906">
    <property type="component" value="Chromosome 8"/>
</dbReference>
<dbReference type="SMART" id="SM00220">
    <property type="entry name" value="S_TKc"/>
    <property type="match status" value="1"/>
</dbReference>
<dbReference type="Pfam" id="PF00069">
    <property type="entry name" value="Pkinase"/>
    <property type="match status" value="1"/>
</dbReference>
<gene>
    <name evidence="7" type="ORF">CHLRE_08g384250v5</name>
</gene>
<dbReference type="KEGG" id="cre:CHLRE_08g384250v5"/>
<keyword evidence="2" id="KW-0808">Transferase</keyword>
<keyword evidence="5" id="KW-0067">ATP-binding</keyword>
<dbReference type="RefSeq" id="XP_042922337.1">
    <property type="nucleotide sequence ID" value="XM_043065336.1"/>
</dbReference>
<name>A0A2K3DIA1_CHLRE</name>
<reference evidence="7 8" key="1">
    <citation type="journal article" date="2007" name="Science">
        <title>The Chlamydomonas genome reveals the evolution of key animal and plant functions.</title>
        <authorList>
            <person name="Merchant S.S."/>
            <person name="Prochnik S.E."/>
            <person name="Vallon O."/>
            <person name="Harris E.H."/>
            <person name="Karpowicz S.J."/>
            <person name="Witman G.B."/>
            <person name="Terry A."/>
            <person name="Salamov A."/>
            <person name="Fritz-Laylin L.K."/>
            <person name="Marechal-Drouard L."/>
            <person name="Marshall W.F."/>
            <person name="Qu L.H."/>
            <person name="Nelson D.R."/>
            <person name="Sanderfoot A.A."/>
            <person name="Spalding M.H."/>
            <person name="Kapitonov V.V."/>
            <person name="Ren Q."/>
            <person name="Ferris P."/>
            <person name="Lindquist E."/>
            <person name="Shapiro H."/>
            <person name="Lucas S.M."/>
            <person name="Grimwood J."/>
            <person name="Schmutz J."/>
            <person name="Cardol P."/>
            <person name="Cerutti H."/>
            <person name="Chanfreau G."/>
            <person name="Chen C.L."/>
            <person name="Cognat V."/>
            <person name="Croft M.T."/>
            <person name="Dent R."/>
            <person name="Dutcher S."/>
            <person name="Fernandez E."/>
            <person name="Fukuzawa H."/>
            <person name="Gonzalez-Ballester D."/>
            <person name="Gonzalez-Halphen D."/>
            <person name="Hallmann A."/>
            <person name="Hanikenne M."/>
            <person name="Hippler M."/>
            <person name="Inwood W."/>
            <person name="Jabbari K."/>
            <person name="Kalanon M."/>
            <person name="Kuras R."/>
            <person name="Lefebvre P.A."/>
            <person name="Lemaire S.D."/>
            <person name="Lobanov A.V."/>
            <person name="Lohr M."/>
            <person name="Manuell A."/>
            <person name="Meier I."/>
            <person name="Mets L."/>
            <person name="Mittag M."/>
            <person name="Mittelmeier T."/>
            <person name="Moroney J.V."/>
            <person name="Moseley J."/>
            <person name="Napoli C."/>
            <person name="Nedelcu A.M."/>
            <person name="Niyogi K."/>
            <person name="Novoselov S.V."/>
            <person name="Paulsen I.T."/>
            <person name="Pazour G."/>
            <person name="Purton S."/>
            <person name="Ral J.P."/>
            <person name="Riano-Pachon D.M."/>
            <person name="Riekhof W."/>
            <person name="Rymarquis L."/>
            <person name="Schroda M."/>
            <person name="Stern D."/>
            <person name="Umen J."/>
            <person name="Willows R."/>
            <person name="Wilson N."/>
            <person name="Zimmer S.L."/>
            <person name="Allmer J."/>
            <person name="Balk J."/>
            <person name="Bisova K."/>
            <person name="Chen C.J."/>
            <person name="Elias M."/>
            <person name="Gendler K."/>
            <person name="Hauser C."/>
            <person name="Lamb M.R."/>
            <person name="Ledford H."/>
            <person name="Long J.C."/>
            <person name="Minagawa J."/>
            <person name="Page M.D."/>
            <person name="Pan J."/>
            <person name="Pootakham W."/>
            <person name="Roje S."/>
            <person name="Rose A."/>
            <person name="Stahlberg E."/>
            <person name="Terauchi A.M."/>
            <person name="Yang P."/>
            <person name="Ball S."/>
            <person name="Bowler C."/>
            <person name="Dieckmann C.L."/>
            <person name="Gladyshev V.N."/>
            <person name="Green P."/>
            <person name="Jorgensen R."/>
            <person name="Mayfield S."/>
            <person name="Mueller-Roeber B."/>
            <person name="Rajamani S."/>
            <person name="Sayre R.T."/>
            <person name="Brokstein P."/>
            <person name="Dubchak I."/>
            <person name="Goodstein D."/>
            <person name="Hornick L."/>
            <person name="Huang Y.W."/>
            <person name="Jhaveri J."/>
            <person name="Luo Y."/>
            <person name="Martinez D."/>
            <person name="Ngau W.C."/>
            <person name="Otillar B."/>
            <person name="Poliakov A."/>
            <person name="Porter A."/>
            <person name="Szajkowski L."/>
            <person name="Werner G."/>
            <person name="Zhou K."/>
            <person name="Grigoriev I.V."/>
            <person name="Rokhsar D.S."/>
            <person name="Grossman A.R."/>
        </authorList>
    </citation>
    <scope>NUCLEOTIDE SEQUENCE [LARGE SCALE GENOMIC DNA]</scope>
    <source>
        <strain evidence="8">CC-503</strain>
    </source>
</reference>
<evidence type="ECO:0000256" key="3">
    <source>
        <dbReference type="ARBA" id="ARBA00022741"/>
    </source>
</evidence>
<dbReference type="GO" id="GO:0005524">
    <property type="term" value="F:ATP binding"/>
    <property type="evidence" value="ECO:0007669"/>
    <property type="project" value="UniProtKB-KW"/>
</dbReference>